<name>A0A481ZIM9_9VIRU</name>
<sequence>MKVLIVTNTRVENEAVRKIWNGILKNAKTIQTFPTCEGKIEDNVIIYVHLGGSVSAISHLLSMINPNMVLIAGEMIGRYDIVECGDIVIATEIFTVVNKLENWRITHAMKANSDTFKYTTDDSKNVEVHQGPVEFSLTTPEIRNQKDWHNIGEVSAKPDVIGIEIGNANIYELIQLYNNMTNSVINYLLIKGVSSNGTQLEGVNEQDLKRIAAERSAKWILQFCQEELTYF</sequence>
<reference evidence="1" key="1">
    <citation type="journal article" date="2019" name="MBio">
        <title>Virus Genomes from Deep Sea Sediments Expand the Ocean Megavirome and Support Independent Origins of Viral Gigantism.</title>
        <authorList>
            <person name="Backstrom D."/>
            <person name="Yutin N."/>
            <person name="Jorgensen S.L."/>
            <person name="Dharamshi J."/>
            <person name="Homa F."/>
            <person name="Zaremba-Niedwiedzka K."/>
            <person name="Spang A."/>
            <person name="Wolf Y.I."/>
            <person name="Koonin E.V."/>
            <person name="Ettema T.J."/>
        </authorList>
    </citation>
    <scope>NUCLEOTIDE SEQUENCE</scope>
</reference>
<accession>A0A481ZIM9</accession>
<dbReference type="GO" id="GO:0009116">
    <property type="term" value="P:nucleoside metabolic process"/>
    <property type="evidence" value="ECO:0007669"/>
    <property type="project" value="InterPro"/>
</dbReference>
<dbReference type="GO" id="GO:0003824">
    <property type="term" value="F:catalytic activity"/>
    <property type="evidence" value="ECO:0007669"/>
    <property type="project" value="InterPro"/>
</dbReference>
<organism evidence="1">
    <name type="scientific">Pithovirus LCPAC406</name>
    <dbReference type="NCBI Taxonomy" id="2506599"/>
    <lineage>
        <taxon>Viruses</taxon>
        <taxon>Pithoviruses</taxon>
    </lineage>
</organism>
<evidence type="ECO:0008006" key="2">
    <source>
        <dbReference type="Google" id="ProtNLM"/>
    </source>
</evidence>
<dbReference type="Gene3D" id="3.40.50.1580">
    <property type="entry name" value="Nucleoside phosphorylase domain"/>
    <property type="match status" value="1"/>
</dbReference>
<proteinExistence type="predicted"/>
<protein>
    <recommendedName>
        <fullName evidence="2">Nucleoside phosphorylase domain-containing protein</fullName>
    </recommendedName>
</protein>
<gene>
    <name evidence="1" type="ORF">LCPAC406_03150</name>
</gene>
<evidence type="ECO:0000313" key="1">
    <source>
        <dbReference type="EMBL" id="QBK94001.1"/>
    </source>
</evidence>
<dbReference type="EMBL" id="MK500609">
    <property type="protein sequence ID" value="QBK94001.1"/>
    <property type="molecule type" value="Genomic_DNA"/>
</dbReference>
<dbReference type="InterPro" id="IPR035994">
    <property type="entry name" value="Nucleoside_phosphorylase_sf"/>
</dbReference>